<feature type="binding site" evidence="7">
    <location>
        <position position="139"/>
    </location>
    <ligand>
        <name>substrate</name>
    </ligand>
</feature>
<dbReference type="InterPro" id="IPR031322">
    <property type="entry name" value="Shikimate/glucono_kinase"/>
</dbReference>
<dbReference type="GO" id="GO:0005524">
    <property type="term" value="F:ATP binding"/>
    <property type="evidence" value="ECO:0007669"/>
    <property type="project" value="UniProtKB-UniRule"/>
</dbReference>
<comment type="caution">
    <text evidence="8">The sequence shown here is derived from an EMBL/GenBank/DDBJ whole genome shotgun (WGS) entry which is preliminary data.</text>
</comment>
<keyword evidence="1 7" id="KW-0028">Amino-acid biosynthesis</keyword>
<dbReference type="EMBL" id="PSZM01000043">
    <property type="protein sequence ID" value="PQL90989.1"/>
    <property type="molecule type" value="Genomic_DNA"/>
</dbReference>
<name>A0A2S8A8T8_9FLAO</name>
<organism evidence="8 9">
    <name type="scientific">Apibacter adventoris</name>
    <dbReference type="NCBI Taxonomy" id="1679466"/>
    <lineage>
        <taxon>Bacteria</taxon>
        <taxon>Pseudomonadati</taxon>
        <taxon>Bacteroidota</taxon>
        <taxon>Flavobacteriia</taxon>
        <taxon>Flavobacteriales</taxon>
        <taxon>Weeksellaceae</taxon>
        <taxon>Apibacter</taxon>
    </lineage>
</organism>
<gene>
    <name evidence="7" type="primary">aroK</name>
    <name evidence="8" type="ORF">C4S77_09020</name>
</gene>
<dbReference type="PANTHER" id="PTHR21087:SF16">
    <property type="entry name" value="SHIKIMATE KINASE 1, CHLOROPLASTIC"/>
    <property type="match status" value="1"/>
</dbReference>
<dbReference type="GO" id="GO:0008652">
    <property type="term" value="P:amino acid biosynthetic process"/>
    <property type="evidence" value="ECO:0007669"/>
    <property type="project" value="UniProtKB-KW"/>
</dbReference>
<evidence type="ECO:0000256" key="1">
    <source>
        <dbReference type="ARBA" id="ARBA00022605"/>
    </source>
</evidence>
<dbReference type="OrthoDB" id="9800332at2"/>
<evidence type="ECO:0000256" key="4">
    <source>
        <dbReference type="ARBA" id="ARBA00022777"/>
    </source>
</evidence>
<evidence type="ECO:0000313" key="9">
    <source>
        <dbReference type="Proteomes" id="UP000238042"/>
    </source>
</evidence>
<dbReference type="AlphaFoldDB" id="A0A2S8A8T8"/>
<dbReference type="PRINTS" id="PR01100">
    <property type="entry name" value="SHIKIMTKNASE"/>
</dbReference>
<keyword evidence="7" id="KW-0479">Metal-binding</keyword>
<evidence type="ECO:0000256" key="3">
    <source>
        <dbReference type="ARBA" id="ARBA00022741"/>
    </source>
</evidence>
<evidence type="ECO:0000256" key="7">
    <source>
        <dbReference type="HAMAP-Rule" id="MF_00109"/>
    </source>
</evidence>
<dbReference type="InterPro" id="IPR027417">
    <property type="entry name" value="P-loop_NTPase"/>
</dbReference>
<comment type="catalytic activity">
    <reaction evidence="7">
        <text>shikimate + ATP = 3-phosphoshikimate + ADP + H(+)</text>
        <dbReference type="Rhea" id="RHEA:13121"/>
        <dbReference type="ChEBI" id="CHEBI:15378"/>
        <dbReference type="ChEBI" id="CHEBI:30616"/>
        <dbReference type="ChEBI" id="CHEBI:36208"/>
        <dbReference type="ChEBI" id="CHEBI:145989"/>
        <dbReference type="ChEBI" id="CHEBI:456216"/>
        <dbReference type="EC" id="2.7.1.71"/>
    </reaction>
</comment>
<comment type="caution">
    <text evidence="7">Lacks conserved residue(s) required for the propagation of feature annotation.</text>
</comment>
<comment type="similarity">
    <text evidence="7">Belongs to the shikimate kinase family.</text>
</comment>
<reference evidence="8 9" key="1">
    <citation type="submission" date="2018-02" db="EMBL/GenBank/DDBJ databases">
        <title>Genome sequences of Apibacter spp., gut symbionts of Asian honey bees.</title>
        <authorList>
            <person name="Kwong W.K."/>
            <person name="Steele M.I."/>
            <person name="Moran N.A."/>
        </authorList>
    </citation>
    <scope>NUCLEOTIDE SEQUENCE [LARGE SCALE GENOMIC DNA]</scope>
    <source>
        <strain evidence="9">wkB301</strain>
    </source>
</reference>
<dbReference type="PANTHER" id="PTHR21087">
    <property type="entry name" value="SHIKIMATE KINASE"/>
    <property type="match status" value="1"/>
</dbReference>
<dbReference type="CDD" id="cd00464">
    <property type="entry name" value="SK"/>
    <property type="match status" value="1"/>
</dbReference>
<dbReference type="Pfam" id="PF01202">
    <property type="entry name" value="SKI"/>
    <property type="match status" value="1"/>
</dbReference>
<accession>A0A2S8A8T8</accession>
<feature type="binding site" evidence="7">
    <location>
        <position position="14"/>
    </location>
    <ligand>
        <name>Mg(2+)</name>
        <dbReference type="ChEBI" id="CHEBI:18420"/>
    </ligand>
</feature>
<feature type="binding site" evidence="7">
    <location>
        <begin position="10"/>
        <end position="15"/>
    </location>
    <ligand>
        <name>ATP</name>
        <dbReference type="ChEBI" id="CHEBI:30616"/>
    </ligand>
</feature>
<dbReference type="Gene3D" id="3.40.50.300">
    <property type="entry name" value="P-loop containing nucleotide triphosphate hydrolases"/>
    <property type="match status" value="1"/>
</dbReference>
<proteinExistence type="inferred from homology"/>
<protein>
    <recommendedName>
        <fullName evidence="7">Shikimate kinase</fullName>
        <shortName evidence="7">SK</shortName>
        <ecNumber evidence="7">2.7.1.71</ecNumber>
    </recommendedName>
</protein>
<comment type="subcellular location">
    <subcellularLocation>
        <location evidence="7">Cytoplasm</location>
    </subcellularLocation>
</comment>
<sequence>MIITLIGYMGCGKSTIGKKLSEYFNCKSIDLDEFIISQEKTTIKEIFSEKGEIYFRKKENLYLKKILEKKNFILSLGGGTPAYYNNMDLINDKSLSFYLKMPPIELASRLIHEKDHRPIIAHLKNEEIKEFISRHLYERSFYYEKAQYKITCNQKSIEDICNEIITITKNL</sequence>
<comment type="function">
    <text evidence="7">Catalyzes the specific phosphorylation of the 3-hydroxyl group of shikimic acid using ATP as a cosubstrate.</text>
</comment>
<dbReference type="RefSeq" id="WP_105247262.1">
    <property type="nucleotide sequence ID" value="NZ_PSZM01000043.1"/>
</dbReference>
<dbReference type="Proteomes" id="UP000238042">
    <property type="component" value="Unassembled WGS sequence"/>
</dbReference>
<evidence type="ECO:0000313" key="8">
    <source>
        <dbReference type="EMBL" id="PQL90989.1"/>
    </source>
</evidence>
<keyword evidence="9" id="KW-1185">Reference proteome</keyword>
<evidence type="ECO:0000256" key="2">
    <source>
        <dbReference type="ARBA" id="ARBA00022679"/>
    </source>
</evidence>
<feature type="binding site" evidence="7">
    <location>
        <position position="117"/>
    </location>
    <ligand>
        <name>ATP</name>
        <dbReference type="ChEBI" id="CHEBI:30616"/>
    </ligand>
</feature>
<keyword evidence="4 7" id="KW-0418">Kinase</keyword>
<dbReference type="EC" id="2.7.1.71" evidence="7"/>
<keyword evidence="7" id="KW-0460">Magnesium</keyword>
<comment type="pathway">
    <text evidence="7">Metabolic intermediate biosynthesis; chorismate biosynthesis; chorismate from D-erythrose 4-phosphate and phosphoenolpyruvate: step 5/7.</text>
</comment>
<dbReference type="GO" id="GO:0009073">
    <property type="term" value="P:aromatic amino acid family biosynthetic process"/>
    <property type="evidence" value="ECO:0007669"/>
    <property type="project" value="UniProtKB-KW"/>
</dbReference>
<dbReference type="InterPro" id="IPR000623">
    <property type="entry name" value="Shikimate_kinase/TSH1"/>
</dbReference>
<feature type="binding site" evidence="7">
    <location>
        <position position="32"/>
    </location>
    <ligand>
        <name>substrate</name>
    </ligand>
</feature>
<dbReference type="GO" id="GO:0004765">
    <property type="term" value="F:shikimate kinase activity"/>
    <property type="evidence" value="ECO:0007669"/>
    <property type="project" value="UniProtKB-UniRule"/>
</dbReference>
<dbReference type="GO" id="GO:0000287">
    <property type="term" value="F:magnesium ion binding"/>
    <property type="evidence" value="ECO:0007669"/>
    <property type="project" value="UniProtKB-UniRule"/>
</dbReference>
<keyword evidence="5 7" id="KW-0067">ATP-binding</keyword>
<evidence type="ECO:0000256" key="5">
    <source>
        <dbReference type="ARBA" id="ARBA00022840"/>
    </source>
</evidence>
<dbReference type="UniPathway" id="UPA00053">
    <property type="reaction ID" value="UER00088"/>
</dbReference>
<dbReference type="HAMAP" id="MF_00109">
    <property type="entry name" value="Shikimate_kinase"/>
    <property type="match status" value="1"/>
</dbReference>
<dbReference type="GO" id="GO:0009423">
    <property type="term" value="P:chorismate biosynthetic process"/>
    <property type="evidence" value="ECO:0007669"/>
    <property type="project" value="UniProtKB-UniRule"/>
</dbReference>
<comment type="cofactor">
    <cofactor evidence="7">
        <name>Mg(2+)</name>
        <dbReference type="ChEBI" id="CHEBI:18420"/>
    </cofactor>
    <text evidence="7">Binds 1 Mg(2+) ion per subunit.</text>
</comment>
<keyword evidence="6 7" id="KW-0057">Aromatic amino acid biosynthesis</keyword>
<dbReference type="GO" id="GO:0005829">
    <property type="term" value="C:cytosol"/>
    <property type="evidence" value="ECO:0007669"/>
    <property type="project" value="TreeGrafter"/>
</dbReference>
<feature type="binding site" evidence="7">
    <location>
        <position position="56"/>
    </location>
    <ligand>
        <name>substrate</name>
    </ligand>
</feature>
<keyword evidence="3 7" id="KW-0547">Nucleotide-binding</keyword>
<dbReference type="SUPFAM" id="SSF52540">
    <property type="entry name" value="P-loop containing nucleoside triphosphate hydrolases"/>
    <property type="match status" value="1"/>
</dbReference>
<feature type="binding site" evidence="7">
    <location>
        <position position="78"/>
    </location>
    <ligand>
        <name>substrate</name>
    </ligand>
</feature>
<comment type="subunit">
    <text evidence="7">Monomer.</text>
</comment>
<keyword evidence="2 7" id="KW-0808">Transferase</keyword>
<keyword evidence="7" id="KW-0963">Cytoplasm</keyword>
<evidence type="ECO:0000256" key="6">
    <source>
        <dbReference type="ARBA" id="ARBA00023141"/>
    </source>
</evidence>